<dbReference type="RefSeq" id="WP_284241095.1">
    <property type="nucleotide sequence ID" value="NZ_BSSQ01000018.1"/>
</dbReference>
<reference evidence="2 3" key="1">
    <citation type="submission" date="2023-03" db="EMBL/GenBank/DDBJ databases">
        <title>Draft genome sequence of the bacteria which degrade cell wall of Tricholomamatutake.</title>
        <authorList>
            <person name="Konishi Y."/>
            <person name="Fukuta Y."/>
            <person name="Shirasaka N."/>
        </authorList>
    </citation>
    <scope>NUCLEOTIDE SEQUENCE [LARGE SCALE GENOMIC DNA]</scope>
    <source>
        <strain evidence="3">mu1</strain>
    </source>
</reference>
<proteinExistence type="predicted"/>
<keyword evidence="1" id="KW-1133">Transmembrane helix</keyword>
<feature type="transmembrane region" description="Helical" evidence="1">
    <location>
        <begin position="58"/>
        <end position="78"/>
    </location>
</feature>
<protein>
    <submittedName>
        <fullName evidence="2">Uncharacterized protein</fullName>
    </submittedName>
</protein>
<gene>
    <name evidence="2" type="ORF">MU1_46800</name>
</gene>
<organism evidence="2 3">
    <name type="scientific">Paenibacillus glycanilyticus</name>
    <dbReference type="NCBI Taxonomy" id="126569"/>
    <lineage>
        <taxon>Bacteria</taxon>
        <taxon>Bacillati</taxon>
        <taxon>Bacillota</taxon>
        <taxon>Bacilli</taxon>
        <taxon>Bacillales</taxon>
        <taxon>Paenibacillaceae</taxon>
        <taxon>Paenibacillus</taxon>
    </lineage>
</organism>
<name>A0ABQ6GHG8_9BACL</name>
<sequence>MFMILTIVMASIYFTLLSFKRLKQLTKWIGRFVYGILLVYVCDGLYYSVRHFNPDRLIASIVPSLCMAILVVGTQYVIKKRRSE</sequence>
<evidence type="ECO:0000313" key="2">
    <source>
        <dbReference type="EMBL" id="GLX70334.1"/>
    </source>
</evidence>
<evidence type="ECO:0000313" key="3">
    <source>
        <dbReference type="Proteomes" id="UP001157114"/>
    </source>
</evidence>
<keyword evidence="3" id="KW-1185">Reference proteome</keyword>
<dbReference type="EMBL" id="BSSQ01000018">
    <property type="protein sequence ID" value="GLX70334.1"/>
    <property type="molecule type" value="Genomic_DNA"/>
</dbReference>
<keyword evidence="1" id="KW-0812">Transmembrane</keyword>
<dbReference type="Proteomes" id="UP001157114">
    <property type="component" value="Unassembled WGS sequence"/>
</dbReference>
<comment type="caution">
    <text evidence="2">The sequence shown here is derived from an EMBL/GenBank/DDBJ whole genome shotgun (WGS) entry which is preliminary data.</text>
</comment>
<keyword evidence="1" id="KW-0472">Membrane</keyword>
<accession>A0ABQ6GHG8</accession>
<feature type="transmembrane region" description="Helical" evidence="1">
    <location>
        <begin position="28"/>
        <end position="46"/>
    </location>
</feature>
<evidence type="ECO:0000256" key="1">
    <source>
        <dbReference type="SAM" id="Phobius"/>
    </source>
</evidence>